<dbReference type="AlphaFoldDB" id="A0A0U1QKQ2"/>
<dbReference type="Proteomes" id="UP000035553">
    <property type="component" value="Unassembled WGS sequence"/>
</dbReference>
<dbReference type="RefSeq" id="WP_010025192.1">
    <property type="nucleotide sequence ID" value="NZ_AFVQ02000209.1"/>
</dbReference>
<dbReference type="Pfam" id="PF00155">
    <property type="entry name" value="Aminotran_1_2"/>
    <property type="match status" value="1"/>
</dbReference>
<dbReference type="GO" id="GO:0004400">
    <property type="term" value="F:histidinol-phosphate transaminase activity"/>
    <property type="evidence" value="ECO:0007669"/>
    <property type="project" value="UniProtKB-UniRule"/>
</dbReference>
<accession>A0A0U1QKQ2</accession>
<evidence type="ECO:0000313" key="10">
    <source>
        <dbReference type="Proteomes" id="UP000035553"/>
    </source>
</evidence>
<dbReference type="Gene3D" id="3.90.1150.10">
    <property type="entry name" value="Aspartate Aminotransferase, domain 1"/>
    <property type="match status" value="1"/>
</dbReference>
<keyword evidence="7" id="KW-0028">Amino-acid biosynthesis</keyword>
<dbReference type="GO" id="GO:0030170">
    <property type="term" value="F:pyridoxal phosphate binding"/>
    <property type="evidence" value="ECO:0007669"/>
    <property type="project" value="InterPro"/>
</dbReference>
<dbReference type="SUPFAM" id="SSF53383">
    <property type="entry name" value="PLP-dependent transferases"/>
    <property type="match status" value="1"/>
</dbReference>
<dbReference type="CDD" id="cd00609">
    <property type="entry name" value="AAT_like"/>
    <property type="match status" value="1"/>
</dbReference>
<sequence>MSSYWNQFAQKLDPYVPGEQPKDKKYVKLNTNENPYPPSPKVLTAISEAVNDQLRLYPDPTCDALRQKIANHFELDPDQVFVGNGSDEVLAFSFMTFFEAEKPVAFADITYSFYKVYANLCSLNPKIIALNDDFTIPTDAFCSANGGVVIPNPNAPTGRGLPIEAIKKILNANKDQVVIVDEAYIDFGGTSVVPLINEYPNLLVVRTLSKYSSLAGIRVGFALGQKDLIRGLNTVKNSFNSYTIDRLALAGACAAIEDDAYYRDQAQKIIVTREKTTKRLQALGFSVIPSQSNFIFASHSDVNAEVIFHALRDQGVLVRYFKQPRIDNYMRITIGTDAEMDKLVEALNEILDN</sequence>
<dbReference type="UniPathway" id="UPA00031">
    <property type="reaction ID" value="UER00012"/>
</dbReference>
<evidence type="ECO:0000256" key="7">
    <source>
        <dbReference type="HAMAP-Rule" id="MF_01023"/>
    </source>
</evidence>
<evidence type="ECO:0000256" key="1">
    <source>
        <dbReference type="ARBA" id="ARBA00001933"/>
    </source>
</evidence>
<dbReference type="InterPro" id="IPR015421">
    <property type="entry name" value="PyrdxlP-dep_Trfase_major"/>
</dbReference>
<dbReference type="STRING" id="1069536.SINU_13645"/>
<dbReference type="PANTHER" id="PTHR43643:SF3">
    <property type="entry name" value="HISTIDINOL-PHOSPHATE AMINOTRANSFERASE"/>
    <property type="match status" value="1"/>
</dbReference>
<evidence type="ECO:0000259" key="8">
    <source>
        <dbReference type="Pfam" id="PF00155"/>
    </source>
</evidence>
<feature type="domain" description="Aminotransferase class I/classII large" evidence="8">
    <location>
        <begin position="25"/>
        <end position="347"/>
    </location>
</feature>
<keyword evidence="4 7" id="KW-0808">Transferase</keyword>
<evidence type="ECO:0000256" key="6">
    <source>
        <dbReference type="ARBA" id="ARBA00023102"/>
    </source>
</evidence>
<dbReference type="PANTHER" id="PTHR43643">
    <property type="entry name" value="HISTIDINOL-PHOSPHATE AMINOTRANSFERASE 2"/>
    <property type="match status" value="1"/>
</dbReference>
<dbReference type="InterPro" id="IPR005861">
    <property type="entry name" value="HisP_aminotrans"/>
</dbReference>
<comment type="pathway">
    <text evidence="7">Amino-acid biosynthesis; L-histidine biosynthesis; L-histidine from 5-phospho-alpha-D-ribose 1-diphosphate: step 7/9.</text>
</comment>
<keyword evidence="3 7" id="KW-0032">Aminotransferase</keyword>
<evidence type="ECO:0000256" key="4">
    <source>
        <dbReference type="ARBA" id="ARBA00022679"/>
    </source>
</evidence>
<dbReference type="EMBL" id="AFVQ02000209">
    <property type="protein sequence ID" value="KLI01398.1"/>
    <property type="molecule type" value="Genomic_DNA"/>
</dbReference>
<name>A0A0U1QKQ2_9BACL</name>
<comment type="catalytic activity">
    <reaction evidence="7">
        <text>L-histidinol phosphate + 2-oxoglutarate = 3-(imidazol-4-yl)-2-oxopropyl phosphate + L-glutamate</text>
        <dbReference type="Rhea" id="RHEA:23744"/>
        <dbReference type="ChEBI" id="CHEBI:16810"/>
        <dbReference type="ChEBI" id="CHEBI:29985"/>
        <dbReference type="ChEBI" id="CHEBI:57766"/>
        <dbReference type="ChEBI" id="CHEBI:57980"/>
        <dbReference type="EC" id="2.6.1.9"/>
    </reaction>
</comment>
<keyword evidence="6 7" id="KW-0368">Histidine biosynthesis</keyword>
<evidence type="ECO:0000256" key="3">
    <source>
        <dbReference type="ARBA" id="ARBA00022576"/>
    </source>
</evidence>
<dbReference type="InterPro" id="IPR004839">
    <property type="entry name" value="Aminotransferase_I/II_large"/>
</dbReference>
<dbReference type="NCBIfam" id="TIGR01141">
    <property type="entry name" value="hisC"/>
    <property type="match status" value="1"/>
</dbReference>
<feature type="modified residue" description="N6-(pyridoxal phosphate)lysine" evidence="7">
    <location>
        <position position="210"/>
    </location>
</feature>
<evidence type="ECO:0000256" key="5">
    <source>
        <dbReference type="ARBA" id="ARBA00022898"/>
    </source>
</evidence>
<dbReference type="GO" id="GO:0000105">
    <property type="term" value="P:L-histidine biosynthetic process"/>
    <property type="evidence" value="ECO:0007669"/>
    <property type="project" value="UniProtKB-UniRule"/>
</dbReference>
<organism evidence="9 10">
    <name type="scientific">Sporolactobacillus inulinus CASD</name>
    <dbReference type="NCBI Taxonomy" id="1069536"/>
    <lineage>
        <taxon>Bacteria</taxon>
        <taxon>Bacillati</taxon>
        <taxon>Bacillota</taxon>
        <taxon>Bacilli</taxon>
        <taxon>Bacillales</taxon>
        <taxon>Sporolactobacillaceae</taxon>
        <taxon>Sporolactobacillus</taxon>
    </lineage>
</organism>
<evidence type="ECO:0000256" key="2">
    <source>
        <dbReference type="ARBA" id="ARBA00011738"/>
    </source>
</evidence>
<dbReference type="HAMAP" id="MF_01023">
    <property type="entry name" value="HisC_aminotrans_2"/>
    <property type="match status" value="1"/>
</dbReference>
<protein>
    <recommendedName>
        <fullName evidence="7">Histidinol-phosphate aminotransferase</fullName>
        <ecNumber evidence="7">2.6.1.9</ecNumber>
    </recommendedName>
    <alternativeName>
        <fullName evidence="7">Imidazole acetol-phosphate transaminase</fullName>
    </alternativeName>
</protein>
<gene>
    <name evidence="7" type="primary">hisC</name>
    <name evidence="9" type="ORF">SINU_13645</name>
</gene>
<dbReference type="InterPro" id="IPR015424">
    <property type="entry name" value="PyrdxlP-dep_Trfase"/>
</dbReference>
<dbReference type="InterPro" id="IPR015422">
    <property type="entry name" value="PyrdxlP-dep_Trfase_small"/>
</dbReference>
<dbReference type="InterPro" id="IPR050106">
    <property type="entry name" value="HistidinolP_aminotransfase"/>
</dbReference>
<dbReference type="EC" id="2.6.1.9" evidence="7"/>
<comment type="cofactor">
    <cofactor evidence="1 7">
        <name>pyridoxal 5'-phosphate</name>
        <dbReference type="ChEBI" id="CHEBI:597326"/>
    </cofactor>
</comment>
<comment type="subunit">
    <text evidence="2 7">Homodimer.</text>
</comment>
<reference evidence="9 10" key="1">
    <citation type="journal article" date="2011" name="J. Bacteriol.">
        <title>Draft genome sequence of Sporolactobacillus inulinus strain CASD, an efficient D-lactic acid-producing bacterium with high-concentration lactate tolerance capability.</title>
        <authorList>
            <person name="Yu B."/>
            <person name="Su F."/>
            <person name="Wang L."/>
            <person name="Xu K."/>
            <person name="Zhao B."/>
            <person name="Xu P."/>
        </authorList>
    </citation>
    <scope>NUCLEOTIDE SEQUENCE [LARGE SCALE GENOMIC DNA]</scope>
    <source>
        <strain evidence="9 10">CASD</strain>
    </source>
</reference>
<dbReference type="OrthoDB" id="9813612at2"/>
<keyword evidence="5 7" id="KW-0663">Pyridoxal phosphate</keyword>
<proteinExistence type="inferred from homology"/>
<keyword evidence="10" id="KW-1185">Reference proteome</keyword>
<dbReference type="Gene3D" id="3.40.640.10">
    <property type="entry name" value="Type I PLP-dependent aspartate aminotransferase-like (Major domain)"/>
    <property type="match status" value="1"/>
</dbReference>
<comment type="similarity">
    <text evidence="7">Belongs to the class-II pyridoxal-phosphate-dependent aminotransferase family. Histidinol-phosphate aminotransferase subfamily.</text>
</comment>
<evidence type="ECO:0000313" key="9">
    <source>
        <dbReference type="EMBL" id="KLI01398.1"/>
    </source>
</evidence>
<comment type="caution">
    <text evidence="9">The sequence shown here is derived from an EMBL/GenBank/DDBJ whole genome shotgun (WGS) entry which is preliminary data.</text>
</comment>